<feature type="signal peptide" evidence="1">
    <location>
        <begin position="1"/>
        <end position="26"/>
    </location>
</feature>
<protein>
    <submittedName>
        <fullName evidence="2">Uncharacterized protein</fullName>
    </submittedName>
</protein>
<keyword evidence="3" id="KW-1185">Reference proteome</keyword>
<organism evidence="2 3">
    <name type="scientific">Mollisia scopiformis</name>
    <name type="common">Conifer needle endophyte fungus</name>
    <name type="synonym">Phialocephala scopiformis</name>
    <dbReference type="NCBI Taxonomy" id="149040"/>
    <lineage>
        <taxon>Eukaryota</taxon>
        <taxon>Fungi</taxon>
        <taxon>Dikarya</taxon>
        <taxon>Ascomycota</taxon>
        <taxon>Pezizomycotina</taxon>
        <taxon>Leotiomycetes</taxon>
        <taxon>Helotiales</taxon>
        <taxon>Mollisiaceae</taxon>
        <taxon>Mollisia</taxon>
    </lineage>
</organism>
<sequence length="104" mass="12116">MPKKMRHNTRLLIAHVLIWTSQLQMALLFGATTEFDMMDNWNSEECNKVADRDDISDLRITENRGLPSEMHAELYENPATIQTMDRPFFIQAPISQESSLRQFS</sequence>
<evidence type="ECO:0000313" key="2">
    <source>
        <dbReference type="EMBL" id="KUJ19118.1"/>
    </source>
</evidence>
<name>A0A194XG17_MOLSC</name>
<dbReference type="KEGG" id="psco:LY89DRAFT_477771"/>
<evidence type="ECO:0000313" key="3">
    <source>
        <dbReference type="Proteomes" id="UP000070700"/>
    </source>
</evidence>
<proteinExistence type="predicted"/>
<dbReference type="AlphaFoldDB" id="A0A194XG17"/>
<evidence type="ECO:0000256" key="1">
    <source>
        <dbReference type="SAM" id="SignalP"/>
    </source>
</evidence>
<dbReference type="Proteomes" id="UP000070700">
    <property type="component" value="Unassembled WGS sequence"/>
</dbReference>
<feature type="chain" id="PRO_5008268195" evidence="1">
    <location>
        <begin position="27"/>
        <end position="104"/>
    </location>
</feature>
<reference evidence="2 3" key="1">
    <citation type="submission" date="2015-10" db="EMBL/GenBank/DDBJ databases">
        <title>Full genome of DAOMC 229536 Phialocephala scopiformis, a fungal endophyte of spruce producing the potent anti-insectan compound rugulosin.</title>
        <authorList>
            <consortium name="DOE Joint Genome Institute"/>
            <person name="Walker A.K."/>
            <person name="Frasz S.L."/>
            <person name="Seifert K.A."/>
            <person name="Miller J.D."/>
            <person name="Mondo S.J."/>
            <person name="Labutti K."/>
            <person name="Lipzen A."/>
            <person name="Dockter R."/>
            <person name="Kennedy M."/>
            <person name="Grigoriev I.V."/>
            <person name="Spatafora J.W."/>
        </authorList>
    </citation>
    <scope>NUCLEOTIDE SEQUENCE [LARGE SCALE GENOMIC DNA]</scope>
    <source>
        <strain evidence="2 3">CBS 120377</strain>
    </source>
</reference>
<dbReference type="EMBL" id="KQ947411">
    <property type="protein sequence ID" value="KUJ19118.1"/>
    <property type="molecule type" value="Genomic_DNA"/>
</dbReference>
<dbReference type="RefSeq" id="XP_018073473.1">
    <property type="nucleotide sequence ID" value="XM_018207822.1"/>
</dbReference>
<gene>
    <name evidence="2" type="ORF">LY89DRAFT_477771</name>
</gene>
<dbReference type="InParanoid" id="A0A194XG17"/>
<accession>A0A194XG17</accession>
<keyword evidence="1" id="KW-0732">Signal</keyword>
<dbReference type="GeneID" id="28817548"/>